<evidence type="ECO:0000256" key="6">
    <source>
        <dbReference type="ARBA" id="ARBA00023136"/>
    </source>
</evidence>
<feature type="domain" description="DOMON" evidence="10">
    <location>
        <begin position="27"/>
        <end position="150"/>
    </location>
</feature>
<keyword evidence="3 8" id="KW-0812">Transmembrane</keyword>
<keyword evidence="12" id="KW-1185">Reference proteome</keyword>
<protein>
    <recommendedName>
        <fullName evidence="10">DOMON domain-containing protein</fullName>
    </recommendedName>
</protein>
<dbReference type="SUPFAM" id="SSF49344">
    <property type="entry name" value="CBD9-like"/>
    <property type="match status" value="1"/>
</dbReference>
<gene>
    <name evidence="11" type="ORF">TWF694_009074</name>
</gene>
<accession>A0AAV9XDS7</accession>
<feature type="signal peptide" evidence="9">
    <location>
        <begin position="1"/>
        <end position="18"/>
    </location>
</feature>
<feature type="transmembrane region" description="Helical" evidence="8">
    <location>
        <begin position="287"/>
        <end position="306"/>
    </location>
</feature>
<comment type="caution">
    <text evidence="11">The sequence shown here is derived from an EMBL/GenBank/DDBJ whole genome shotgun (WGS) entry which is preliminary data.</text>
</comment>
<feature type="region of interest" description="Disordered" evidence="7">
    <location>
        <begin position="186"/>
        <end position="234"/>
    </location>
</feature>
<reference evidence="11 12" key="1">
    <citation type="submission" date="2019-10" db="EMBL/GenBank/DDBJ databases">
        <authorList>
            <person name="Palmer J.M."/>
        </authorList>
    </citation>
    <scope>NUCLEOTIDE SEQUENCE [LARGE SCALE GENOMIC DNA]</scope>
    <source>
        <strain evidence="11 12">TWF694</strain>
    </source>
</reference>
<dbReference type="InterPro" id="IPR005018">
    <property type="entry name" value="DOMON_domain"/>
</dbReference>
<dbReference type="Gene3D" id="1.20.120.1770">
    <property type="match status" value="1"/>
</dbReference>
<evidence type="ECO:0000313" key="11">
    <source>
        <dbReference type="EMBL" id="KAK6540260.1"/>
    </source>
</evidence>
<dbReference type="Pfam" id="PF16010">
    <property type="entry name" value="CDH-cyt"/>
    <property type="match status" value="1"/>
</dbReference>
<evidence type="ECO:0000256" key="2">
    <source>
        <dbReference type="ARBA" id="ARBA00022448"/>
    </source>
</evidence>
<dbReference type="GO" id="GO:0016020">
    <property type="term" value="C:membrane"/>
    <property type="evidence" value="ECO:0007669"/>
    <property type="project" value="UniProtKB-SubCell"/>
</dbReference>
<keyword evidence="4" id="KW-0249">Electron transport</keyword>
<keyword evidence="9" id="KW-0732">Signal</keyword>
<proteinExistence type="predicted"/>
<feature type="transmembrane region" description="Helical" evidence="8">
    <location>
        <begin position="255"/>
        <end position="275"/>
    </location>
</feature>
<dbReference type="InterPro" id="IPR015920">
    <property type="entry name" value="Cellobiose_DH-like_cyt"/>
</dbReference>
<keyword evidence="2" id="KW-0813">Transport</keyword>
<evidence type="ECO:0000256" key="7">
    <source>
        <dbReference type="SAM" id="MobiDB-lite"/>
    </source>
</evidence>
<evidence type="ECO:0000256" key="1">
    <source>
        <dbReference type="ARBA" id="ARBA00004370"/>
    </source>
</evidence>
<evidence type="ECO:0000256" key="8">
    <source>
        <dbReference type="SAM" id="Phobius"/>
    </source>
</evidence>
<evidence type="ECO:0000256" key="9">
    <source>
        <dbReference type="SAM" id="SignalP"/>
    </source>
</evidence>
<dbReference type="SMART" id="SM00664">
    <property type="entry name" value="DoH"/>
    <property type="match status" value="1"/>
</dbReference>
<dbReference type="AlphaFoldDB" id="A0AAV9XDS7"/>
<dbReference type="SMART" id="SM00665">
    <property type="entry name" value="B561"/>
    <property type="match status" value="1"/>
</dbReference>
<feature type="transmembrane region" description="Helical" evidence="8">
    <location>
        <begin position="385"/>
        <end position="407"/>
    </location>
</feature>
<dbReference type="CDD" id="cd08760">
    <property type="entry name" value="Cyt_b561_FRRS1_like"/>
    <property type="match status" value="1"/>
</dbReference>
<feature type="transmembrane region" description="Helical" evidence="8">
    <location>
        <begin position="318"/>
        <end position="337"/>
    </location>
</feature>
<dbReference type="Proteomes" id="UP001365542">
    <property type="component" value="Unassembled WGS sequence"/>
</dbReference>
<feature type="chain" id="PRO_5043508256" description="DOMON domain-containing protein" evidence="9">
    <location>
        <begin position="19"/>
        <end position="424"/>
    </location>
</feature>
<keyword evidence="6 8" id="KW-0472">Membrane</keyword>
<name>A0AAV9XDS7_9PEZI</name>
<keyword evidence="5 8" id="KW-1133">Transmembrane helix</keyword>
<evidence type="ECO:0000256" key="5">
    <source>
        <dbReference type="ARBA" id="ARBA00022989"/>
    </source>
</evidence>
<dbReference type="EMBL" id="JAVHJO010000005">
    <property type="protein sequence ID" value="KAK6540260.1"/>
    <property type="molecule type" value="Genomic_DNA"/>
</dbReference>
<organism evidence="11 12">
    <name type="scientific">Orbilia ellipsospora</name>
    <dbReference type="NCBI Taxonomy" id="2528407"/>
    <lineage>
        <taxon>Eukaryota</taxon>
        <taxon>Fungi</taxon>
        <taxon>Dikarya</taxon>
        <taxon>Ascomycota</taxon>
        <taxon>Pezizomycotina</taxon>
        <taxon>Orbiliomycetes</taxon>
        <taxon>Orbiliales</taxon>
        <taxon>Orbiliaceae</taxon>
        <taxon>Orbilia</taxon>
    </lineage>
</organism>
<feature type="transmembrane region" description="Helical" evidence="8">
    <location>
        <begin position="349"/>
        <end position="373"/>
    </location>
</feature>
<dbReference type="InterPro" id="IPR006593">
    <property type="entry name" value="Cyt_b561/ferric_Rdtase_TM"/>
</dbReference>
<evidence type="ECO:0000259" key="10">
    <source>
        <dbReference type="PROSITE" id="PS50836"/>
    </source>
</evidence>
<dbReference type="PROSITE" id="PS50836">
    <property type="entry name" value="DOMON"/>
    <property type="match status" value="1"/>
</dbReference>
<dbReference type="Gene3D" id="2.60.40.1210">
    <property type="entry name" value="Cellobiose dehydrogenase, cytochrome domain"/>
    <property type="match status" value="1"/>
</dbReference>
<dbReference type="CDD" id="cd09630">
    <property type="entry name" value="CDH_like_cytochrome"/>
    <property type="match status" value="1"/>
</dbReference>
<evidence type="ECO:0000313" key="12">
    <source>
        <dbReference type="Proteomes" id="UP001365542"/>
    </source>
</evidence>
<evidence type="ECO:0000256" key="3">
    <source>
        <dbReference type="ARBA" id="ARBA00022692"/>
    </source>
</evidence>
<comment type="subcellular location">
    <subcellularLocation>
        <location evidence="1">Membrane</location>
    </subcellularLocation>
</comment>
<evidence type="ECO:0000256" key="4">
    <source>
        <dbReference type="ARBA" id="ARBA00022982"/>
    </source>
</evidence>
<sequence length="424" mass="44090">MRLRIAAVLASLAHLAQAQFSRFTPPDDSTVTYSVNVPSLTSSSGSGAIFFQVKAPASGKQWVALGIGSGMVGAHIFVIYTDGTGNVTVSARTGTGHVEPEYNPDAKVTLLEGSGIVGNNLIANVRCDNCIDLAGLDITSKASSWVWAIKNGDGLDSSSPSAEIIQHDTMGVFAYDLTKATGGNSANPFVASNSPSSSSTRAAGTSGGATPTGSSAPSSSPTSSSDSSDDDDTGSGSVSIGFDFSVIPKWQKTHAILMGTAFAVLFPLGAIILRVLPSGQKVHLHMIIQGSAFIIAIAGLGYGVMLGKNLQLLHETHAIIGMVVMGGMFFQPILGLIHHWLFKVKGKRTILAFIHANWGRALMILGIINGGLGLELANNTHNGKIAYSVVAGVMGAAWFAASAFYYIRGGSQQNPPPKRRDSAE</sequence>
<dbReference type="Pfam" id="PF03188">
    <property type="entry name" value="Cytochrom_B561"/>
    <property type="match status" value="1"/>
</dbReference>
<feature type="compositionally biased region" description="Low complexity" evidence="7">
    <location>
        <begin position="186"/>
        <end position="226"/>
    </location>
</feature>
<dbReference type="PANTHER" id="PTHR47797:SF1">
    <property type="entry name" value="CYTOCHROME B561 DOMAIN-CONTAINING PROTEIN-RELATED"/>
    <property type="match status" value="1"/>
</dbReference>
<dbReference type="PANTHER" id="PTHR47797">
    <property type="entry name" value="DEHYDROGENASE, PUTATIVE (AFU_ORTHOLOGUE AFUA_8G05805)-RELATED"/>
    <property type="match status" value="1"/>
</dbReference>